<accession>A0ABS8NJW6</accession>
<reference evidence="7" key="1">
    <citation type="submission" date="2021-11" db="EMBL/GenBank/DDBJ databases">
        <title>Genome sequence.</title>
        <authorList>
            <person name="Sun Q."/>
        </authorList>
    </citation>
    <scope>NUCLEOTIDE SEQUENCE</scope>
    <source>
        <strain evidence="7">JC740</strain>
    </source>
</reference>
<feature type="region of interest" description="Disordered" evidence="5">
    <location>
        <begin position="218"/>
        <end position="237"/>
    </location>
</feature>
<dbReference type="SUPFAM" id="SSF75005">
    <property type="entry name" value="Arabinanase/levansucrase/invertase"/>
    <property type="match status" value="1"/>
</dbReference>
<evidence type="ECO:0000256" key="4">
    <source>
        <dbReference type="RuleBase" id="RU361187"/>
    </source>
</evidence>
<keyword evidence="3 4" id="KW-0326">Glycosidase</keyword>
<gene>
    <name evidence="7" type="ORF">LOC71_16310</name>
</gene>
<dbReference type="PANTHER" id="PTHR42812:SF2">
    <property type="entry name" value="XYLOSIDASE_ARABINOSIDASE"/>
    <property type="match status" value="1"/>
</dbReference>
<evidence type="ECO:0000256" key="2">
    <source>
        <dbReference type="ARBA" id="ARBA00022801"/>
    </source>
</evidence>
<evidence type="ECO:0000256" key="5">
    <source>
        <dbReference type="SAM" id="MobiDB-lite"/>
    </source>
</evidence>
<feature type="signal peptide" evidence="6">
    <location>
        <begin position="1"/>
        <end position="28"/>
    </location>
</feature>
<evidence type="ECO:0000256" key="6">
    <source>
        <dbReference type="SAM" id="SignalP"/>
    </source>
</evidence>
<keyword evidence="2 4" id="KW-0378">Hydrolase</keyword>
<organism evidence="7 8">
    <name type="scientific">Rhodopirellula halodulae</name>
    <dbReference type="NCBI Taxonomy" id="2894198"/>
    <lineage>
        <taxon>Bacteria</taxon>
        <taxon>Pseudomonadati</taxon>
        <taxon>Planctomycetota</taxon>
        <taxon>Planctomycetia</taxon>
        <taxon>Pirellulales</taxon>
        <taxon>Pirellulaceae</taxon>
        <taxon>Rhodopirellula</taxon>
    </lineage>
</organism>
<evidence type="ECO:0000313" key="7">
    <source>
        <dbReference type="EMBL" id="MCC9643850.1"/>
    </source>
</evidence>
<dbReference type="Pfam" id="PF04616">
    <property type="entry name" value="Glyco_hydro_43"/>
    <property type="match status" value="1"/>
</dbReference>
<evidence type="ECO:0000256" key="1">
    <source>
        <dbReference type="ARBA" id="ARBA00009865"/>
    </source>
</evidence>
<dbReference type="SUPFAM" id="SSF49899">
    <property type="entry name" value="Concanavalin A-like lectins/glucanases"/>
    <property type="match status" value="1"/>
</dbReference>
<comment type="caution">
    <text evidence="7">The sequence shown here is derived from an EMBL/GenBank/DDBJ whole genome shotgun (WGS) entry which is preliminary data.</text>
</comment>
<proteinExistence type="inferred from homology"/>
<keyword evidence="6" id="KW-0732">Signal</keyword>
<evidence type="ECO:0000313" key="8">
    <source>
        <dbReference type="Proteomes" id="UP001430306"/>
    </source>
</evidence>
<dbReference type="Proteomes" id="UP001430306">
    <property type="component" value="Unassembled WGS sequence"/>
</dbReference>
<keyword evidence="8" id="KW-1185">Reference proteome</keyword>
<sequence length="498" mass="56270">MFRGRFIILALLLLSISLLPAIHSDLHAQPSDDKLHVILGGDHADPTIVRDGNDFYMTHSSYRTYPGLKIWHSTNLVEWTPIANALGRDVGTVWAPELIHHDGLFYLYFPSSGKNFVVTAENPRGPWSDPIELDVPGIDPGHIATPEGERFLYLHNGKVVPLSKDGLKVMGGPQQKHFGWQYPDDWEVECFCLESPKLTYRNGYYYMTAAQGGTAGPATSHMVTSARSRSPLGPWENSPHNPVVHTWSRNETYWCKGHGTIIDDADGNWYVVYHGYKKDALPHGRHTLLESIQWTDDGWFVLKRDPKVEPEIIDHTNGTLADDSFDSHELGLQWQMTGAHVLNAHHVGEGQFVFQNPDERMRTLQVIPPEKNYDVRIEIGDQDPDVELGLSIWYSEARLAGVAVQNNRVIMRLNDSRRSFRGVRGEKIRFLRVTLSNMTANLYVSEDGEDWTKCSRTFELSGYDHNVLGSFSYLRPAIYAEGTGKAAVHSFEYSPLSE</sequence>
<dbReference type="InterPro" id="IPR006710">
    <property type="entry name" value="Glyco_hydro_43"/>
</dbReference>
<evidence type="ECO:0000256" key="3">
    <source>
        <dbReference type="ARBA" id="ARBA00023295"/>
    </source>
</evidence>
<feature type="chain" id="PRO_5047095622" evidence="6">
    <location>
        <begin position="29"/>
        <end position="498"/>
    </location>
</feature>
<dbReference type="InterPro" id="IPR051795">
    <property type="entry name" value="Glycosyl_Hydrlase_43"/>
</dbReference>
<dbReference type="InterPro" id="IPR023296">
    <property type="entry name" value="Glyco_hydro_beta-prop_sf"/>
</dbReference>
<protein>
    <submittedName>
        <fullName evidence="7">Family 43 glycosylhydrolase</fullName>
    </submittedName>
</protein>
<dbReference type="EMBL" id="JAJKFW010000025">
    <property type="protein sequence ID" value="MCC9643850.1"/>
    <property type="molecule type" value="Genomic_DNA"/>
</dbReference>
<dbReference type="RefSeq" id="WP_230274803.1">
    <property type="nucleotide sequence ID" value="NZ_JAJKFW010000025.1"/>
</dbReference>
<dbReference type="PANTHER" id="PTHR42812">
    <property type="entry name" value="BETA-XYLOSIDASE"/>
    <property type="match status" value="1"/>
</dbReference>
<dbReference type="CDD" id="cd09002">
    <property type="entry name" value="GH43_XYL-like"/>
    <property type="match status" value="1"/>
</dbReference>
<comment type="similarity">
    <text evidence="1 4">Belongs to the glycosyl hydrolase 43 family.</text>
</comment>
<dbReference type="Gene3D" id="2.60.120.200">
    <property type="match status" value="1"/>
</dbReference>
<dbReference type="InterPro" id="IPR013320">
    <property type="entry name" value="ConA-like_dom_sf"/>
</dbReference>
<dbReference type="Gene3D" id="2.115.10.20">
    <property type="entry name" value="Glycosyl hydrolase domain, family 43"/>
    <property type="match status" value="1"/>
</dbReference>
<name>A0ABS8NJW6_9BACT</name>